<dbReference type="Proteomes" id="UP000634308">
    <property type="component" value="Unassembled WGS sequence"/>
</dbReference>
<gene>
    <name evidence="5" type="ORF">GCM10008959_15870</name>
</gene>
<keyword evidence="1" id="KW-0285">Flavoprotein</keyword>
<keyword evidence="6" id="KW-1185">Reference proteome</keyword>
<dbReference type="EMBL" id="BMQM01000008">
    <property type="protein sequence ID" value="GGR55101.1"/>
    <property type="molecule type" value="Genomic_DNA"/>
</dbReference>
<dbReference type="Pfam" id="PF03450">
    <property type="entry name" value="CO_deh_flav_C"/>
    <property type="match status" value="1"/>
</dbReference>
<dbReference type="Gene3D" id="3.30.390.50">
    <property type="entry name" value="CO dehydrogenase flavoprotein, C-terminal domain"/>
    <property type="match status" value="1"/>
</dbReference>
<organism evidence="5 6">
    <name type="scientific">Deinococcus seoulensis</name>
    <dbReference type="NCBI Taxonomy" id="1837379"/>
    <lineage>
        <taxon>Bacteria</taxon>
        <taxon>Thermotogati</taxon>
        <taxon>Deinococcota</taxon>
        <taxon>Deinococci</taxon>
        <taxon>Deinococcales</taxon>
        <taxon>Deinococcaceae</taxon>
        <taxon>Deinococcus</taxon>
    </lineage>
</organism>
<dbReference type="Gene3D" id="3.30.465.10">
    <property type="match status" value="1"/>
</dbReference>
<dbReference type="SUPFAM" id="SSF55447">
    <property type="entry name" value="CO dehydrogenase flavoprotein C-terminal domain-like"/>
    <property type="match status" value="1"/>
</dbReference>
<dbReference type="InterPro" id="IPR005107">
    <property type="entry name" value="CO_DH_flav_C"/>
</dbReference>
<evidence type="ECO:0000313" key="5">
    <source>
        <dbReference type="EMBL" id="GGR55101.1"/>
    </source>
</evidence>
<dbReference type="SMART" id="SM01092">
    <property type="entry name" value="CO_deh_flav_C"/>
    <property type="match status" value="1"/>
</dbReference>
<proteinExistence type="predicted"/>
<accession>A0ABQ2RPL4</accession>
<reference evidence="6" key="1">
    <citation type="journal article" date="2019" name="Int. J. Syst. Evol. Microbiol.">
        <title>The Global Catalogue of Microorganisms (GCM) 10K type strain sequencing project: providing services to taxonomists for standard genome sequencing and annotation.</title>
        <authorList>
            <consortium name="The Broad Institute Genomics Platform"/>
            <consortium name="The Broad Institute Genome Sequencing Center for Infectious Disease"/>
            <person name="Wu L."/>
            <person name="Ma J."/>
        </authorList>
    </citation>
    <scope>NUCLEOTIDE SEQUENCE [LARGE SCALE GENOMIC DNA]</scope>
    <source>
        <strain evidence="6">JCM 31404</strain>
    </source>
</reference>
<dbReference type="Gene3D" id="3.30.43.10">
    <property type="entry name" value="Uridine Diphospho-n-acetylenolpyruvylglucosamine Reductase, domain 2"/>
    <property type="match status" value="1"/>
</dbReference>
<comment type="caution">
    <text evidence="5">The sequence shown here is derived from an EMBL/GenBank/DDBJ whole genome shotgun (WGS) entry which is preliminary data.</text>
</comment>
<dbReference type="PROSITE" id="PS51387">
    <property type="entry name" value="FAD_PCMH"/>
    <property type="match status" value="1"/>
</dbReference>
<evidence type="ECO:0000313" key="6">
    <source>
        <dbReference type="Proteomes" id="UP000634308"/>
    </source>
</evidence>
<dbReference type="PANTHER" id="PTHR42659">
    <property type="entry name" value="XANTHINE DEHYDROGENASE SUBUNIT C-RELATED"/>
    <property type="match status" value="1"/>
</dbReference>
<evidence type="ECO:0000256" key="1">
    <source>
        <dbReference type="ARBA" id="ARBA00022630"/>
    </source>
</evidence>
<dbReference type="SUPFAM" id="SSF56176">
    <property type="entry name" value="FAD-binding/transporter-associated domain-like"/>
    <property type="match status" value="1"/>
</dbReference>
<dbReference type="InterPro" id="IPR016169">
    <property type="entry name" value="FAD-bd_PCMH_sub2"/>
</dbReference>
<protein>
    <submittedName>
        <fullName evidence="5">Carbon monoxide dehydrogenase medium subunit</fullName>
    </submittedName>
</protein>
<dbReference type="InterPro" id="IPR036318">
    <property type="entry name" value="FAD-bd_PCMH-like_sf"/>
</dbReference>
<evidence type="ECO:0000259" key="4">
    <source>
        <dbReference type="PROSITE" id="PS51387"/>
    </source>
</evidence>
<dbReference type="InterPro" id="IPR016166">
    <property type="entry name" value="FAD-bd_PCMH"/>
</dbReference>
<dbReference type="InterPro" id="IPR002346">
    <property type="entry name" value="Mopterin_DH_FAD-bd"/>
</dbReference>
<keyword evidence="3" id="KW-0560">Oxidoreductase</keyword>
<feature type="domain" description="FAD-binding PCMH-type" evidence="4">
    <location>
        <begin position="27"/>
        <end position="203"/>
    </location>
</feature>
<dbReference type="PANTHER" id="PTHR42659:SF2">
    <property type="entry name" value="XANTHINE DEHYDROGENASE SUBUNIT C-RELATED"/>
    <property type="match status" value="1"/>
</dbReference>
<dbReference type="InterPro" id="IPR051312">
    <property type="entry name" value="Diverse_Substr_Oxidored"/>
</dbReference>
<dbReference type="InterPro" id="IPR036683">
    <property type="entry name" value="CO_DH_flav_C_dom_sf"/>
</dbReference>
<dbReference type="InterPro" id="IPR016167">
    <property type="entry name" value="FAD-bd_PCMH_sub1"/>
</dbReference>
<evidence type="ECO:0000256" key="2">
    <source>
        <dbReference type="ARBA" id="ARBA00022827"/>
    </source>
</evidence>
<dbReference type="Pfam" id="PF00941">
    <property type="entry name" value="FAD_binding_5"/>
    <property type="match status" value="1"/>
</dbReference>
<name>A0ABQ2RPL4_9DEIO</name>
<evidence type="ECO:0000256" key="3">
    <source>
        <dbReference type="ARBA" id="ARBA00023002"/>
    </source>
</evidence>
<keyword evidence="2" id="KW-0274">FAD</keyword>
<sequence>MTGQKSYRITDQGSFTCRATSGKGENVFPAAFDYIRAHSAEEALAALAQHGAEARILAGGQSLIPAMRLRLARPAVLVDLGGVKDLGYLHEEGGELRVGAMTRDVTLERDANVRARYSLLTDTGAVVADPVVRCLGTVVGSLCHSDPSGDWGAAALAARAVMVARSASGERLIPIDEFLVDSFQTSLEEGELAVEVRFPTPDGRTHGSYQKIERKVGDYATAAAAVQITLGEDGRVTHAGVALTAAGPRPVRVDAAEKLLLGQLLTEDVIRAASEEARAASDPFADTRGSVEYKKDMARVLVARGLRASAARLGTGVTA</sequence>